<organism evidence="8 9">
    <name type="scientific">Anguilla anguilla</name>
    <name type="common">European freshwater eel</name>
    <name type="synonym">Muraena anguilla</name>
    <dbReference type="NCBI Taxonomy" id="7936"/>
    <lineage>
        <taxon>Eukaryota</taxon>
        <taxon>Metazoa</taxon>
        <taxon>Chordata</taxon>
        <taxon>Craniata</taxon>
        <taxon>Vertebrata</taxon>
        <taxon>Euteleostomi</taxon>
        <taxon>Actinopterygii</taxon>
        <taxon>Neopterygii</taxon>
        <taxon>Teleostei</taxon>
        <taxon>Anguilliformes</taxon>
        <taxon>Anguillidae</taxon>
        <taxon>Anguilla</taxon>
    </lineage>
</organism>
<dbReference type="PROSITE" id="PS50002">
    <property type="entry name" value="SH3"/>
    <property type="match status" value="1"/>
</dbReference>
<dbReference type="InterPro" id="IPR000906">
    <property type="entry name" value="ZU5_dom"/>
</dbReference>
<comment type="caution">
    <text evidence="8">The sequence shown here is derived from an EMBL/GenBank/DDBJ whole genome shotgun (WGS) entry which is preliminary data.</text>
</comment>
<evidence type="ECO:0000313" key="8">
    <source>
        <dbReference type="EMBL" id="KAG5856703.1"/>
    </source>
</evidence>
<feature type="domain" description="SH3" evidence="6">
    <location>
        <begin position="554"/>
        <end position="624"/>
    </location>
</feature>
<evidence type="ECO:0000256" key="2">
    <source>
        <dbReference type="ARBA" id="ARBA00022443"/>
    </source>
</evidence>
<proteinExistence type="predicted"/>
<evidence type="ECO:0000313" key="9">
    <source>
        <dbReference type="Proteomes" id="UP001044222"/>
    </source>
</evidence>
<dbReference type="Gene3D" id="2.60.220.30">
    <property type="match status" value="1"/>
</dbReference>
<accession>A0A9D3N0S6</accession>
<feature type="compositionally biased region" description="Basic and acidic residues" evidence="5">
    <location>
        <begin position="513"/>
        <end position="532"/>
    </location>
</feature>
<dbReference type="Pfam" id="PF24094">
    <property type="entry name" value="DEATH_SH3BP4"/>
    <property type="match status" value="1"/>
</dbReference>
<dbReference type="AlphaFoldDB" id="A0A9D3N0S6"/>
<dbReference type="PROSITE" id="PS51145">
    <property type="entry name" value="ZU5"/>
    <property type="match status" value="1"/>
</dbReference>
<dbReference type="Pfam" id="PF23640">
    <property type="entry name" value="UPA_SH3BP4"/>
    <property type="match status" value="1"/>
</dbReference>
<evidence type="ECO:0000256" key="4">
    <source>
        <dbReference type="PROSITE-ProRule" id="PRU00192"/>
    </source>
</evidence>
<evidence type="ECO:0000259" key="6">
    <source>
        <dbReference type="PROSITE" id="PS50002"/>
    </source>
</evidence>
<evidence type="ECO:0000259" key="7">
    <source>
        <dbReference type="PROSITE" id="PS51145"/>
    </source>
</evidence>
<sequence>MAAKRAKSLRRMGSLARSKSEGTLIDLDDDGPLNNNLSGSNIAWQERNHSDWPILQPEVQHMSQTRNPFWNGLSDSNPFLDDIVRTEANSNISNTNVSILKEDPLAVFCDNNADAISMSSDEAGFGQLLNSKQKSMRRSGRWKSTSDILEVFEKDPKKENGLSSSSQFLNPDFEWLKNDKEAYKMAWLSHRQLTRSCLDLGLMSQSPGWAQTQATETQISCKIGQSGGSLQLPDSSISAHIPEGHVLPGEVQEITMKTILDPPLGLNSDILTTVSPLLEMSLSNLNTKECILLEMKIAGEIKKDPLSQVMTKFVCLVSHKREGPFQKLKNCYIYKNMLQIKLDDLKSRLYIIAAAQASILQPPATSVWDYMDRLITLGVYGPKHIHPSFKAICVLFCHNEIPLKLPFSDMKRGNKNLPPLVLQLWGKHEFNPKGLKDLKVVLTPVDTKFEIKAADQIKEISQDHLKTGQVLRLPFELSKADSGEMVAFKLGVNVKDSDGCQLAHFHVLTPEATPRRSEKLGPKRVDKRREASRSTPIPEETAPQFPKFEDRSVNVQWYGVALKAVFRQPRVEYLLEYFKGDTVALLSRDIVRSLGQSKVKEWYIGFLRGRVGLVHCKNVKVITRDQVIDFSEVKITTQALLDNITLPFKKLTYMYSGIQTLITEQISSWRGFAEALGYSNLLLEEITWKHAETEAEKVACVLEKLKEDCHSEKSRKKFQHELIIGLLKMDCQGLVARITQSTVILSAAVELGFRWRELAERLGKLSCTQIAAYEAPHLSKNGEVSPQSMWKPAYDFLYTWSLRYGEGYQDMIQDLHLALDKMKTPVTRHWRQITGALITVNCMEILHVSAFPKQ</sequence>
<comment type="subcellular location">
    <subcellularLocation>
        <location evidence="1">Nucleus</location>
    </subcellularLocation>
</comment>
<evidence type="ECO:0000256" key="5">
    <source>
        <dbReference type="SAM" id="MobiDB-lite"/>
    </source>
</evidence>
<gene>
    <name evidence="8" type="ORF">ANANG_G00010710</name>
</gene>
<evidence type="ECO:0000256" key="3">
    <source>
        <dbReference type="ARBA" id="ARBA00023242"/>
    </source>
</evidence>
<feature type="domain" description="ZU5" evidence="7">
    <location>
        <begin position="217"/>
        <end position="354"/>
    </location>
</feature>
<keyword evidence="3" id="KW-0539">Nucleus</keyword>
<dbReference type="InterPro" id="IPR056182">
    <property type="entry name" value="UPA_SH3BP4"/>
</dbReference>
<dbReference type="InterPro" id="IPR056181">
    <property type="entry name" value="SH3BP4_C"/>
</dbReference>
<reference evidence="8" key="1">
    <citation type="submission" date="2021-01" db="EMBL/GenBank/DDBJ databases">
        <title>A chromosome-scale assembly of European eel, Anguilla anguilla.</title>
        <authorList>
            <person name="Henkel C."/>
            <person name="Jong-Raadsen S.A."/>
            <person name="Dufour S."/>
            <person name="Weltzien F.-A."/>
            <person name="Palstra A.P."/>
            <person name="Pelster B."/>
            <person name="Spaink H.P."/>
            <person name="Van Den Thillart G.E."/>
            <person name="Jansen H."/>
            <person name="Zahm M."/>
            <person name="Klopp C."/>
            <person name="Cedric C."/>
            <person name="Louis A."/>
            <person name="Berthelot C."/>
            <person name="Parey E."/>
            <person name="Roest Crollius H."/>
            <person name="Montfort J."/>
            <person name="Robinson-Rechavi M."/>
            <person name="Bucao C."/>
            <person name="Bouchez O."/>
            <person name="Gislard M."/>
            <person name="Lluch J."/>
            <person name="Milhes M."/>
            <person name="Lampietro C."/>
            <person name="Lopez Roques C."/>
            <person name="Donnadieu C."/>
            <person name="Braasch I."/>
            <person name="Desvignes T."/>
            <person name="Postlethwait J."/>
            <person name="Bobe J."/>
            <person name="Guiguen Y."/>
            <person name="Dirks R."/>
        </authorList>
    </citation>
    <scope>NUCLEOTIDE SEQUENCE</scope>
    <source>
        <strain evidence="8">Tag_6206</strain>
        <tissue evidence="8">Liver</tissue>
    </source>
</reference>
<dbReference type="Proteomes" id="UP001044222">
    <property type="component" value="Unassembled WGS sequence"/>
</dbReference>
<keyword evidence="9" id="KW-1185">Reference proteome</keyword>
<keyword evidence="2 4" id="KW-0728">SH3 domain</keyword>
<dbReference type="GO" id="GO:0005737">
    <property type="term" value="C:cytoplasm"/>
    <property type="evidence" value="ECO:0007669"/>
    <property type="project" value="TreeGrafter"/>
</dbReference>
<dbReference type="Pfam" id="PF23637">
    <property type="entry name" value="SH3BP4_C"/>
    <property type="match status" value="1"/>
</dbReference>
<evidence type="ECO:0008006" key="10">
    <source>
        <dbReference type="Google" id="ProtNLM"/>
    </source>
</evidence>
<dbReference type="EMBL" id="JAFIRN010000001">
    <property type="protein sequence ID" value="KAG5856703.1"/>
    <property type="molecule type" value="Genomic_DNA"/>
</dbReference>
<evidence type="ECO:0000256" key="1">
    <source>
        <dbReference type="ARBA" id="ARBA00004123"/>
    </source>
</evidence>
<dbReference type="PANTHER" id="PTHR15603">
    <property type="entry name" value="SH3 DOMAIN-CONTAINING PROTEIN"/>
    <property type="match status" value="1"/>
</dbReference>
<dbReference type="CDD" id="cd01670">
    <property type="entry name" value="Death"/>
    <property type="match status" value="1"/>
</dbReference>
<feature type="region of interest" description="Disordered" evidence="5">
    <location>
        <begin position="513"/>
        <end position="543"/>
    </location>
</feature>
<dbReference type="InterPro" id="IPR001452">
    <property type="entry name" value="SH3_domain"/>
</dbReference>
<dbReference type="PANTHER" id="PTHR15603:SF1">
    <property type="entry name" value="METASTASIS-ASSOCIATED IN COLON CANCER PROTEIN 1"/>
    <property type="match status" value="1"/>
</dbReference>
<name>A0A9D3N0S6_ANGAN</name>
<dbReference type="GO" id="GO:0005634">
    <property type="term" value="C:nucleus"/>
    <property type="evidence" value="ECO:0007669"/>
    <property type="project" value="UniProtKB-SubCell"/>
</dbReference>
<dbReference type="InterPro" id="IPR056183">
    <property type="entry name" value="DEATH_SH3BP4"/>
</dbReference>
<protein>
    <recommendedName>
        <fullName evidence="10">ZU5 domain-containing protein</fullName>
    </recommendedName>
</protein>